<evidence type="ECO:0000313" key="3">
    <source>
        <dbReference type="EMBL" id="KAH7447200.1"/>
    </source>
</evidence>
<reference evidence="3" key="1">
    <citation type="submission" date="2021-08" db="EMBL/GenBank/DDBJ databases">
        <title>WGS assembly of Ceratopteris richardii.</title>
        <authorList>
            <person name="Marchant D.B."/>
            <person name="Chen G."/>
            <person name="Jenkins J."/>
            <person name="Shu S."/>
            <person name="Leebens-Mack J."/>
            <person name="Grimwood J."/>
            <person name="Schmutz J."/>
            <person name="Soltis P."/>
            <person name="Soltis D."/>
            <person name="Chen Z.-H."/>
        </authorList>
    </citation>
    <scope>NUCLEOTIDE SEQUENCE</scope>
    <source>
        <strain evidence="3">Whitten #5841</strain>
        <tissue evidence="3">Leaf</tissue>
    </source>
</reference>
<protein>
    <submittedName>
        <fullName evidence="3">Uncharacterized protein</fullName>
    </submittedName>
</protein>
<dbReference type="EMBL" id="CM035406">
    <property type="protein sequence ID" value="KAH7447200.1"/>
    <property type="molecule type" value="Genomic_DNA"/>
</dbReference>
<accession>A0A8T2VIY1</accession>
<keyword evidence="2" id="KW-0732">Signal</keyword>
<dbReference type="Pfam" id="PF06376">
    <property type="entry name" value="AGP"/>
    <property type="match status" value="1"/>
</dbReference>
<organism evidence="3 4">
    <name type="scientific">Ceratopteris richardii</name>
    <name type="common">Triangle waterfern</name>
    <dbReference type="NCBI Taxonomy" id="49495"/>
    <lineage>
        <taxon>Eukaryota</taxon>
        <taxon>Viridiplantae</taxon>
        <taxon>Streptophyta</taxon>
        <taxon>Embryophyta</taxon>
        <taxon>Tracheophyta</taxon>
        <taxon>Polypodiopsida</taxon>
        <taxon>Polypodiidae</taxon>
        <taxon>Polypodiales</taxon>
        <taxon>Pteridineae</taxon>
        <taxon>Pteridaceae</taxon>
        <taxon>Parkerioideae</taxon>
        <taxon>Ceratopteris</taxon>
    </lineage>
</organism>
<feature type="signal peptide" evidence="2">
    <location>
        <begin position="1"/>
        <end position="24"/>
    </location>
</feature>
<keyword evidence="4" id="KW-1185">Reference proteome</keyword>
<feature type="chain" id="PRO_5035837537" evidence="2">
    <location>
        <begin position="25"/>
        <end position="71"/>
    </location>
</feature>
<evidence type="ECO:0000256" key="1">
    <source>
        <dbReference type="SAM" id="Phobius"/>
    </source>
</evidence>
<name>A0A8T2VIY1_CERRI</name>
<evidence type="ECO:0000256" key="2">
    <source>
        <dbReference type="SAM" id="SignalP"/>
    </source>
</evidence>
<sequence>MALLRLSIIACAFLLFFPQTVVRGQPFMPPSPFPSSDGASIDLGVAYTLMFVALLVTYLVHPVDTFPFNLF</sequence>
<dbReference type="OrthoDB" id="777504at2759"/>
<keyword evidence="1" id="KW-0812">Transmembrane</keyword>
<gene>
    <name evidence="3" type="ORF">KP509_01G096500</name>
</gene>
<keyword evidence="1" id="KW-0472">Membrane</keyword>
<feature type="transmembrane region" description="Helical" evidence="1">
    <location>
        <begin position="40"/>
        <end position="60"/>
    </location>
</feature>
<comment type="caution">
    <text evidence="3">The sequence shown here is derived from an EMBL/GenBank/DDBJ whole genome shotgun (WGS) entry which is preliminary data.</text>
</comment>
<proteinExistence type="predicted"/>
<dbReference type="PANTHER" id="PTHR33374">
    <property type="entry name" value="ARABINOGALACTAN PROTEIN 20"/>
    <property type="match status" value="1"/>
</dbReference>
<dbReference type="AlphaFoldDB" id="A0A8T2VIY1"/>
<evidence type="ECO:0000313" key="4">
    <source>
        <dbReference type="Proteomes" id="UP000825935"/>
    </source>
</evidence>
<dbReference type="Proteomes" id="UP000825935">
    <property type="component" value="Chromosome 1"/>
</dbReference>
<keyword evidence="1" id="KW-1133">Transmembrane helix</keyword>
<dbReference type="InterPro" id="IPR009424">
    <property type="entry name" value="AGP16/20/22/41"/>
</dbReference>